<dbReference type="Pfam" id="PF13682">
    <property type="entry name" value="CZB"/>
    <property type="match status" value="1"/>
</dbReference>
<dbReference type="Gene3D" id="1.20.120.30">
    <property type="entry name" value="Aspartate receptor, ligand-binding domain"/>
    <property type="match status" value="1"/>
</dbReference>
<gene>
    <name evidence="6" type="primary">yoaH</name>
    <name evidence="6" type="ORF">FEMY_06770</name>
</gene>
<dbReference type="Pfam" id="PF00672">
    <property type="entry name" value="HAMP"/>
    <property type="match status" value="1"/>
</dbReference>
<dbReference type="Gene3D" id="1.10.287.950">
    <property type="entry name" value="Methyl-accepting chemotaxis protein"/>
    <property type="match status" value="1"/>
</dbReference>
<dbReference type="PANTHER" id="PTHR32089:SF112">
    <property type="entry name" value="LYSOZYME-LIKE PROTEIN-RELATED"/>
    <property type="match status" value="1"/>
</dbReference>
<evidence type="ECO:0000256" key="2">
    <source>
        <dbReference type="ARBA" id="ARBA00029447"/>
    </source>
</evidence>
<evidence type="ECO:0000313" key="6">
    <source>
        <dbReference type="EMBL" id="KXW58799.1"/>
    </source>
</evidence>
<evidence type="ECO:0000259" key="4">
    <source>
        <dbReference type="PROSITE" id="PS50111"/>
    </source>
</evidence>
<evidence type="ECO:0000256" key="1">
    <source>
        <dbReference type="ARBA" id="ARBA00023224"/>
    </source>
</evidence>
<dbReference type="GO" id="GO:0007165">
    <property type="term" value="P:signal transduction"/>
    <property type="evidence" value="ECO:0007669"/>
    <property type="project" value="UniProtKB-KW"/>
</dbReference>
<sequence>MTHSLIGRMTLIYSIQAAWVSLMVVLTAGFGVVSPWLLVLLLPALLLPWLSLRILTRWMSPLDKLNVVVREVAQGRFNNRVLGVDDTGELGELCWNINDMLDQLGAFFREQETTFRANIEGKYYRTTLSTGLHGGFRRGLENQNVLLAAMADQKRKSIYHGLISRAHDLNTRNLLPNLASTQEDMHLITERMGAVTDQATQTCADATVGKSLVAEVVQRLDDIARRVDSANQTLLQLNSRSTEIRQAVALITSIADQTNLLALNAAIEAARAGEAGRGFAVVADEVRKLAENTKHASRSIGQIMETLQQETHQMQADSEEMRSNAVQSLHVIGQMAERFASFDASANKTLKDATYAHDLSFTSLIKVDHLIYKQQAYVMLNRTEDSTAAQAVAVDHRHCRLGQWYDGAGRKDFGSLQAFRQLETPHAKVHDNIHEVGHLMEGKWMEDLDIHDHIIQSMEKAEQASLEVMTLLARMVRDKHPSMG</sequence>
<evidence type="ECO:0000313" key="7">
    <source>
        <dbReference type="Proteomes" id="UP000075653"/>
    </source>
</evidence>
<evidence type="ECO:0000259" key="5">
    <source>
        <dbReference type="PROSITE" id="PS50885"/>
    </source>
</evidence>
<dbReference type="AlphaFoldDB" id="A0A149VZY5"/>
<protein>
    <submittedName>
        <fullName evidence="6">Putative methyl-accepting chemotaxis protein YoaH</fullName>
    </submittedName>
</protein>
<keyword evidence="7" id="KW-1185">Reference proteome</keyword>
<feature type="domain" description="Methyl-accepting transducer" evidence="4">
    <location>
        <begin position="188"/>
        <end position="313"/>
    </location>
</feature>
<dbReference type="CDD" id="cd06225">
    <property type="entry name" value="HAMP"/>
    <property type="match status" value="1"/>
</dbReference>
<dbReference type="PANTHER" id="PTHR32089">
    <property type="entry name" value="METHYL-ACCEPTING CHEMOTAXIS PROTEIN MCPB"/>
    <property type="match status" value="1"/>
</dbReference>
<dbReference type="SMART" id="SM00304">
    <property type="entry name" value="HAMP"/>
    <property type="match status" value="1"/>
</dbReference>
<organism evidence="6 7">
    <name type="scientific">Ferrovum myxofaciens</name>
    <dbReference type="NCBI Taxonomy" id="416213"/>
    <lineage>
        <taxon>Bacteria</taxon>
        <taxon>Pseudomonadati</taxon>
        <taxon>Pseudomonadota</taxon>
        <taxon>Betaproteobacteria</taxon>
        <taxon>Ferrovales</taxon>
        <taxon>Ferrovaceae</taxon>
        <taxon>Ferrovum</taxon>
    </lineage>
</organism>
<reference evidence="6 7" key="1">
    <citation type="submission" date="2016-01" db="EMBL/GenBank/DDBJ databases">
        <title>Genome sequence of the acidophilic iron oxidising Ferrovum strain Z-31.</title>
        <authorList>
            <person name="Poehlein A."/>
            <person name="Ullrich S.R."/>
            <person name="Schloemann M."/>
            <person name="Muehling M."/>
            <person name="Daniel R."/>
        </authorList>
    </citation>
    <scope>NUCLEOTIDE SEQUENCE [LARGE SCALE GENOMIC DNA]</scope>
    <source>
        <strain evidence="6 7">Z-31</strain>
    </source>
</reference>
<dbReference type="OrthoDB" id="9808588at2"/>
<dbReference type="InterPro" id="IPR003660">
    <property type="entry name" value="HAMP_dom"/>
</dbReference>
<keyword evidence="1 3" id="KW-0807">Transducer</keyword>
<dbReference type="Gene3D" id="6.10.340.10">
    <property type="match status" value="1"/>
</dbReference>
<dbReference type="GO" id="GO:0016020">
    <property type="term" value="C:membrane"/>
    <property type="evidence" value="ECO:0007669"/>
    <property type="project" value="InterPro"/>
</dbReference>
<comment type="similarity">
    <text evidence="2">Belongs to the methyl-accepting chemotaxis (MCP) protein family.</text>
</comment>
<accession>A0A149VZY5</accession>
<dbReference type="SUPFAM" id="SSF58104">
    <property type="entry name" value="Methyl-accepting chemotaxis protein (MCP) signaling domain"/>
    <property type="match status" value="1"/>
</dbReference>
<feature type="domain" description="HAMP" evidence="5">
    <location>
        <begin position="56"/>
        <end position="109"/>
    </location>
</feature>
<dbReference type="InterPro" id="IPR025991">
    <property type="entry name" value="Chemoreceptor_zinc-bind_dom"/>
</dbReference>
<comment type="caution">
    <text evidence="6">The sequence shown here is derived from an EMBL/GenBank/DDBJ whole genome shotgun (WGS) entry which is preliminary data.</text>
</comment>
<dbReference type="InterPro" id="IPR004089">
    <property type="entry name" value="MCPsignal_dom"/>
</dbReference>
<dbReference type="Proteomes" id="UP000075653">
    <property type="component" value="Unassembled WGS sequence"/>
</dbReference>
<proteinExistence type="inferred from homology"/>
<evidence type="ECO:0000256" key="3">
    <source>
        <dbReference type="PROSITE-ProRule" id="PRU00284"/>
    </source>
</evidence>
<dbReference type="SMART" id="SM00283">
    <property type="entry name" value="MA"/>
    <property type="match status" value="1"/>
</dbReference>
<name>A0A149VZY5_9PROT</name>
<dbReference type="PROSITE" id="PS50111">
    <property type="entry name" value="CHEMOTAXIS_TRANSDUC_2"/>
    <property type="match status" value="1"/>
</dbReference>
<dbReference type="PROSITE" id="PS50885">
    <property type="entry name" value="HAMP"/>
    <property type="match status" value="1"/>
</dbReference>
<dbReference type="STRING" id="1789004.FEMY_06770"/>
<dbReference type="PATRIC" id="fig|1789004.3.peg.681"/>
<dbReference type="Pfam" id="PF00015">
    <property type="entry name" value="MCPsignal"/>
    <property type="match status" value="1"/>
</dbReference>
<dbReference type="EMBL" id="LRRD01000010">
    <property type="protein sequence ID" value="KXW58799.1"/>
    <property type="molecule type" value="Genomic_DNA"/>
</dbReference>